<proteinExistence type="predicted"/>
<dbReference type="InterPro" id="IPR011051">
    <property type="entry name" value="RmlC_Cupin_sf"/>
</dbReference>
<evidence type="ECO:0000313" key="2">
    <source>
        <dbReference type="EMBL" id="TCK67803.1"/>
    </source>
</evidence>
<keyword evidence="3" id="KW-1185">Reference proteome</keyword>
<dbReference type="InterPro" id="IPR014710">
    <property type="entry name" value="RmlC-like_jellyroll"/>
</dbReference>
<name>A0A4R1KTD6_9FLAO</name>
<evidence type="ECO:0000259" key="1">
    <source>
        <dbReference type="Pfam" id="PF05523"/>
    </source>
</evidence>
<dbReference type="OrthoDB" id="826649at2"/>
<evidence type="ECO:0000313" key="3">
    <source>
        <dbReference type="Proteomes" id="UP000295714"/>
    </source>
</evidence>
<dbReference type="Pfam" id="PF05523">
    <property type="entry name" value="FdtA"/>
    <property type="match status" value="1"/>
</dbReference>
<gene>
    <name evidence="2" type="ORF">DFQ05_1584</name>
</gene>
<protein>
    <submittedName>
        <fullName evidence="2">dTDP-4-dehydrorhamnose 3,5-epimerase</fullName>
    </submittedName>
</protein>
<feature type="domain" description="Sugar 3,4-ketoisomerase QdtA cupin" evidence="1">
    <location>
        <begin position="13"/>
        <end position="135"/>
    </location>
</feature>
<organism evidence="2 3">
    <name type="scientific">Winogradskyella wandonensis</name>
    <dbReference type="NCBI Taxonomy" id="1442586"/>
    <lineage>
        <taxon>Bacteria</taxon>
        <taxon>Pseudomonadati</taxon>
        <taxon>Bacteroidota</taxon>
        <taxon>Flavobacteriia</taxon>
        <taxon>Flavobacteriales</taxon>
        <taxon>Flavobacteriaceae</taxon>
        <taxon>Winogradskyella</taxon>
    </lineage>
</organism>
<dbReference type="Proteomes" id="UP000295714">
    <property type="component" value="Unassembled WGS sequence"/>
</dbReference>
<comment type="caution">
    <text evidence="2">The sequence shown here is derived from an EMBL/GenBank/DDBJ whole genome shotgun (WGS) entry which is preliminary data.</text>
</comment>
<dbReference type="SUPFAM" id="SSF51182">
    <property type="entry name" value="RmlC-like cupins"/>
    <property type="match status" value="1"/>
</dbReference>
<sequence>MQESLPEIITGGSYSDNRGLLQFFNEFDMSEIKRMYFTTHFNTNVIRAWQGHKIESRWFRCVRGSFEVKLVKIDNWETPDDNLKVNEYTLSSNKEEILYIPNGYVNGFKALEENSKLMIMSDYGFQEIEDDYVRYDQNKWTTW</sequence>
<dbReference type="RefSeq" id="WP_132704835.1">
    <property type="nucleotide sequence ID" value="NZ_SMGI01000002.1"/>
</dbReference>
<dbReference type="InterPro" id="IPR008894">
    <property type="entry name" value="QdtA_cupin_dom"/>
</dbReference>
<reference evidence="2 3" key="1">
    <citation type="journal article" date="2015" name="Stand. Genomic Sci.">
        <title>Genomic Encyclopedia of Bacterial and Archaeal Type Strains, Phase III: the genomes of soil and plant-associated and newly described type strains.</title>
        <authorList>
            <person name="Whitman W.B."/>
            <person name="Woyke T."/>
            <person name="Klenk H.P."/>
            <person name="Zhou Y."/>
            <person name="Lilburn T.G."/>
            <person name="Beck B.J."/>
            <person name="De Vos P."/>
            <person name="Vandamme P."/>
            <person name="Eisen J.A."/>
            <person name="Garrity G."/>
            <person name="Hugenholtz P."/>
            <person name="Kyrpides N.C."/>
        </authorList>
    </citation>
    <scope>NUCLEOTIDE SEQUENCE [LARGE SCALE GENOMIC DNA]</scope>
    <source>
        <strain evidence="2 3">CECT 8445</strain>
    </source>
</reference>
<dbReference type="EMBL" id="SMGI01000002">
    <property type="protein sequence ID" value="TCK67803.1"/>
    <property type="molecule type" value="Genomic_DNA"/>
</dbReference>
<accession>A0A4R1KTD6</accession>
<dbReference type="AlphaFoldDB" id="A0A4R1KTD6"/>
<dbReference type="Gene3D" id="2.60.120.10">
    <property type="entry name" value="Jelly Rolls"/>
    <property type="match status" value="1"/>
</dbReference>